<keyword evidence="2" id="KW-0732">Signal</keyword>
<protein>
    <recommendedName>
        <fullName evidence="5">DUF3300 domain-containing protein</fullName>
    </recommendedName>
</protein>
<comment type="caution">
    <text evidence="3">The sequence shown here is derived from an EMBL/GenBank/DDBJ whole genome shotgun (WGS) entry which is preliminary data.</text>
</comment>
<dbReference type="Proteomes" id="UP001204144">
    <property type="component" value="Unassembled WGS sequence"/>
</dbReference>
<organism evidence="3 4">
    <name type="scientific">Lacihabitans soyangensis</name>
    <dbReference type="NCBI Taxonomy" id="869394"/>
    <lineage>
        <taxon>Bacteria</taxon>
        <taxon>Pseudomonadati</taxon>
        <taxon>Bacteroidota</taxon>
        <taxon>Cytophagia</taxon>
        <taxon>Cytophagales</taxon>
        <taxon>Leadbetterellaceae</taxon>
        <taxon>Lacihabitans</taxon>
    </lineage>
</organism>
<evidence type="ECO:0000313" key="4">
    <source>
        <dbReference type="Proteomes" id="UP001204144"/>
    </source>
</evidence>
<dbReference type="EMBL" id="RJUF01000177">
    <property type="protein sequence ID" value="MCP9764838.1"/>
    <property type="molecule type" value="Genomic_DNA"/>
</dbReference>
<feature type="compositionally biased region" description="Low complexity" evidence="1">
    <location>
        <begin position="307"/>
        <end position="316"/>
    </location>
</feature>
<dbReference type="AlphaFoldDB" id="A0AAE3H4Y9"/>
<evidence type="ECO:0000313" key="3">
    <source>
        <dbReference type="EMBL" id="MCP9764838.1"/>
    </source>
</evidence>
<evidence type="ECO:0008006" key="5">
    <source>
        <dbReference type="Google" id="ProtNLM"/>
    </source>
</evidence>
<reference evidence="3 4" key="1">
    <citation type="submission" date="2018-11" db="EMBL/GenBank/DDBJ databases">
        <title>Novel bacteria species description.</title>
        <authorList>
            <person name="Han J.-H."/>
        </authorList>
    </citation>
    <scope>NUCLEOTIDE SEQUENCE [LARGE SCALE GENOMIC DNA]</scope>
    <source>
        <strain evidence="3 4">KCTC23259</strain>
    </source>
</reference>
<name>A0AAE3H4Y9_9BACT</name>
<feature type="compositionally biased region" description="Low complexity" evidence="1">
    <location>
        <begin position="205"/>
        <end position="214"/>
    </location>
</feature>
<evidence type="ECO:0000256" key="1">
    <source>
        <dbReference type="SAM" id="MobiDB-lite"/>
    </source>
</evidence>
<feature type="compositionally biased region" description="Low complexity" evidence="1">
    <location>
        <begin position="251"/>
        <end position="265"/>
    </location>
</feature>
<keyword evidence="4" id="KW-1185">Reference proteome</keyword>
<feature type="signal peptide" evidence="2">
    <location>
        <begin position="1"/>
        <end position="19"/>
    </location>
</feature>
<feature type="compositionally biased region" description="Low complexity" evidence="1">
    <location>
        <begin position="223"/>
        <end position="243"/>
    </location>
</feature>
<proteinExistence type="predicted"/>
<feature type="compositionally biased region" description="Basic and acidic residues" evidence="1">
    <location>
        <begin position="288"/>
        <end position="299"/>
    </location>
</feature>
<feature type="compositionally biased region" description="Polar residues" evidence="1">
    <location>
        <begin position="266"/>
        <end position="287"/>
    </location>
</feature>
<feature type="region of interest" description="Disordered" evidence="1">
    <location>
        <begin position="205"/>
        <end position="339"/>
    </location>
</feature>
<sequence>MRALVVFFGMLLCGASATAQYDYNDEYGSSFDGPDRYFYEDNFDWRWDIRVRISDGIDNGSLTRREADRLYNKLERIERKEYAYQSDGFLSAFEQDEIWEDVVDLNRLIGIELRDWDRTYYGYSPRGLSFNGYLPWYFGSTYDFYRFDRRGYGSISFGYRPRAFFPRSHVYYRNRSYTSNWNHRNNNWNRNDNWDRDRSWNRSNNSNRDWNSSRSRTEDRNNNRNNNYSRGSRSSDNRNNSSSRDSRSNDNRSNSGNWGSGSSRSDVPSTTPQRNGNSRTEAPSTSSRGRENNRREEILTPRPSTKSSDNGSSRGNDSGRRSLPDRGKSNDSGRRGNNF</sequence>
<feature type="compositionally biased region" description="Basic and acidic residues" evidence="1">
    <location>
        <begin position="317"/>
        <end position="339"/>
    </location>
</feature>
<accession>A0AAE3H4Y9</accession>
<dbReference type="RefSeq" id="WP_255038525.1">
    <property type="nucleotide sequence ID" value="NZ_RJUF01000177.1"/>
</dbReference>
<feature type="chain" id="PRO_5041959963" description="DUF3300 domain-containing protein" evidence="2">
    <location>
        <begin position="20"/>
        <end position="339"/>
    </location>
</feature>
<gene>
    <name evidence="3" type="ORF">EGI31_18010</name>
</gene>
<evidence type="ECO:0000256" key="2">
    <source>
        <dbReference type="SAM" id="SignalP"/>
    </source>
</evidence>